<dbReference type="Gene3D" id="3.90.226.10">
    <property type="entry name" value="2-enoyl-CoA Hydratase, Chain A, domain 1"/>
    <property type="match status" value="1"/>
</dbReference>
<evidence type="ECO:0000256" key="5">
    <source>
        <dbReference type="SAM" id="Phobius"/>
    </source>
</evidence>
<proteinExistence type="predicted"/>
<keyword evidence="3 5" id="KW-1133">Transmembrane helix</keyword>
<dbReference type="PANTHER" id="PTHR33507:SF4">
    <property type="entry name" value="NODULATION COMPETITIVENESS PROTEIN NFED"/>
    <property type="match status" value="1"/>
</dbReference>
<feature type="transmembrane region" description="Helical" evidence="5">
    <location>
        <begin position="261"/>
        <end position="291"/>
    </location>
</feature>
<evidence type="ECO:0000313" key="9">
    <source>
        <dbReference type="EMBL" id="RSN75265.1"/>
    </source>
</evidence>
<dbReference type="InterPro" id="IPR056738">
    <property type="entry name" value="NfeD1b_N"/>
</dbReference>
<evidence type="ECO:0000313" key="10">
    <source>
        <dbReference type="Proteomes" id="UP000277582"/>
    </source>
</evidence>
<dbReference type="InterPro" id="IPR012340">
    <property type="entry name" value="NA-bd_OB-fold"/>
</dbReference>
<dbReference type="Pfam" id="PF01957">
    <property type="entry name" value="NfeD"/>
    <property type="match status" value="1"/>
</dbReference>
<evidence type="ECO:0000259" key="6">
    <source>
        <dbReference type="Pfam" id="PF01957"/>
    </source>
</evidence>
<dbReference type="RefSeq" id="WP_125671202.1">
    <property type="nucleotide sequence ID" value="NZ_RCOS01000076.1"/>
</dbReference>
<evidence type="ECO:0000259" key="8">
    <source>
        <dbReference type="Pfam" id="PF25145"/>
    </source>
</evidence>
<feature type="domain" description="NfeD1b N-terminal" evidence="8">
    <location>
        <begin position="25"/>
        <end position="177"/>
    </location>
</feature>
<comment type="subcellular location">
    <subcellularLocation>
        <location evidence="1">Membrane</location>
        <topology evidence="1">Multi-pass membrane protein</topology>
    </subcellularLocation>
</comment>
<keyword evidence="4 5" id="KW-0472">Membrane</keyword>
<dbReference type="SUPFAM" id="SSF141322">
    <property type="entry name" value="NfeD domain-like"/>
    <property type="match status" value="1"/>
</dbReference>
<evidence type="ECO:0000256" key="1">
    <source>
        <dbReference type="ARBA" id="ARBA00004141"/>
    </source>
</evidence>
<feature type="domain" description="NfeD-like C-terminal" evidence="6">
    <location>
        <begin position="373"/>
        <end position="423"/>
    </location>
</feature>
<reference evidence="9 10" key="1">
    <citation type="submission" date="2018-10" db="EMBL/GenBank/DDBJ databases">
        <title>Co-occurring genomic capacity for anaerobic methane metabolism and dissimilatory sulfite reduction discovered in the Korarchaeota.</title>
        <authorList>
            <person name="Mckay L.J."/>
            <person name="Dlakic M."/>
            <person name="Fields M.W."/>
            <person name="Delmont T.O."/>
            <person name="Eren A.M."/>
            <person name="Jay Z.J."/>
            <person name="Klingelsmith K.B."/>
            <person name="Rusch D.B."/>
            <person name="Inskeep W.P."/>
        </authorList>
    </citation>
    <scope>NUCLEOTIDE SEQUENCE [LARGE SCALE GENOMIC DNA]</scope>
    <source>
        <strain evidence="9 10">MDKW</strain>
    </source>
</reference>
<dbReference type="InterPro" id="IPR029045">
    <property type="entry name" value="ClpP/crotonase-like_dom_sf"/>
</dbReference>
<dbReference type="PANTHER" id="PTHR33507">
    <property type="entry name" value="INNER MEMBRANE PROTEIN YBBJ"/>
    <property type="match status" value="1"/>
</dbReference>
<evidence type="ECO:0000256" key="2">
    <source>
        <dbReference type="ARBA" id="ARBA00022692"/>
    </source>
</evidence>
<feature type="transmembrane region" description="Helical" evidence="5">
    <location>
        <begin position="297"/>
        <end position="317"/>
    </location>
</feature>
<dbReference type="InterPro" id="IPR002810">
    <property type="entry name" value="NfeD-like_C"/>
</dbReference>
<organism evidence="9 10">
    <name type="scientific">Candidatus Methanodesulfokora washburnensis</name>
    <dbReference type="NCBI Taxonomy" id="2478471"/>
    <lineage>
        <taxon>Archaea</taxon>
        <taxon>Thermoproteota</taxon>
        <taxon>Candidatus Korarchaeia</taxon>
        <taxon>Candidatus Korarchaeia incertae sedis</taxon>
        <taxon>Candidatus Methanodesulfokora</taxon>
    </lineage>
</organism>
<sequence>MRIPLCLIILLFLPILSVGADENRVLVVNITGYISPATVEQVKAAVIEAENGYSALVLQINTFGGSADSTFSIADILLSSKVPTIGYVYPMGGQALSAGSYILMATDYAAMAPYSTIGSAQPVVGYTPLNESKYLNAYSTKMRSYAEMHGRNGTAASLMVTKNLNFMPEEALKSKLIEAVEPSLDSLLRNANGKTVKRADKLFVLTTYPALIEYMPTSPRVEVMRQLSDPVISSLLFSIGFMVLLVGLMTPGWGAEVAGAIMILLGLIGMGVSVDLASLILLAVSAVLFIAEVKKGLHGIGAIASTALLIMAVLLMIGSPWRPTLISSSWMFDTMVKLILSIGGVGIAISIIFIKGISSIIRRRPVEWLPTGTGVAVDDIAPGKEGYVRIKGELWKATSDEEIKAGEKVEVVGRREGVLMVKKKGT</sequence>
<dbReference type="Gene3D" id="2.40.50.140">
    <property type="entry name" value="Nucleic acid-binding proteins"/>
    <property type="match status" value="1"/>
</dbReference>
<dbReference type="CDD" id="cd07020">
    <property type="entry name" value="Clp_protease_NfeD_1"/>
    <property type="match status" value="1"/>
</dbReference>
<dbReference type="GO" id="GO:0016020">
    <property type="term" value="C:membrane"/>
    <property type="evidence" value="ECO:0007669"/>
    <property type="project" value="UniProtKB-SubCell"/>
</dbReference>
<feature type="transmembrane region" description="Helical" evidence="5">
    <location>
        <begin position="338"/>
        <end position="357"/>
    </location>
</feature>
<feature type="transmembrane region" description="Helical" evidence="5">
    <location>
        <begin position="231"/>
        <end position="249"/>
    </location>
</feature>
<dbReference type="Pfam" id="PF25145">
    <property type="entry name" value="NfeD1b_N"/>
    <property type="match status" value="1"/>
</dbReference>
<evidence type="ECO:0000259" key="7">
    <source>
        <dbReference type="Pfam" id="PF24961"/>
    </source>
</evidence>
<keyword evidence="2 5" id="KW-0812">Transmembrane</keyword>
<gene>
    <name evidence="9" type="ORF">D6D85_06440</name>
</gene>
<evidence type="ECO:0000256" key="4">
    <source>
        <dbReference type="ARBA" id="ARBA00023136"/>
    </source>
</evidence>
<dbReference type="SUPFAM" id="SSF52096">
    <property type="entry name" value="ClpP/crotonase"/>
    <property type="match status" value="1"/>
</dbReference>
<dbReference type="EMBL" id="RCOS01000076">
    <property type="protein sequence ID" value="RSN75265.1"/>
    <property type="molecule type" value="Genomic_DNA"/>
</dbReference>
<dbReference type="InterPro" id="IPR052165">
    <property type="entry name" value="Membrane_assoc_protease"/>
</dbReference>
<protein>
    <submittedName>
        <fullName evidence="9">Nodulation protein NfeD</fullName>
    </submittedName>
</protein>
<evidence type="ECO:0000256" key="3">
    <source>
        <dbReference type="ARBA" id="ARBA00022989"/>
    </source>
</evidence>
<name>A0A3R9R5G3_9CREN</name>
<dbReference type="InterPro" id="IPR056739">
    <property type="entry name" value="NfeD_membrane"/>
</dbReference>
<dbReference type="AlphaFoldDB" id="A0A3R9R5G3"/>
<dbReference type="Pfam" id="PF24961">
    <property type="entry name" value="NfeD_membrane"/>
    <property type="match status" value="1"/>
</dbReference>
<dbReference type="Proteomes" id="UP000277582">
    <property type="component" value="Unassembled WGS sequence"/>
</dbReference>
<accession>A0A3R9R5G3</accession>
<feature type="domain" description="NfeD integral membrane" evidence="7">
    <location>
        <begin position="232"/>
        <end position="349"/>
    </location>
</feature>
<comment type="caution">
    <text evidence="9">The sequence shown here is derived from an EMBL/GenBank/DDBJ whole genome shotgun (WGS) entry which is preliminary data.</text>
</comment>
<keyword evidence="10" id="KW-1185">Reference proteome</keyword>
<dbReference type="OrthoDB" id="28112at2157"/>